<evidence type="ECO:0000313" key="9">
    <source>
        <dbReference type="EMBL" id="NEZ66877.1"/>
    </source>
</evidence>
<evidence type="ECO:0000256" key="1">
    <source>
        <dbReference type="ARBA" id="ARBA00004651"/>
    </source>
</evidence>
<keyword evidence="4 8" id="KW-0812">Transmembrane</keyword>
<gene>
    <name evidence="9" type="ORF">D0962_29680</name>
</gene>
<keyword evidence="3" id="KW-1003">Cell membrane</keyword>
<evidence type="ECO:0000256" key="3">
    <source>
        <dbReference type="ARBA" id="ARBA00022475"/>
    </source>
</evidence>
<feature type="transmembrane region" description="Helical" evidence="8">
    <location>
        <begin position="51"/>
        <end position="72"/>
    </location>
</feature>
<comment type="similarity">
    <text evidence="2">Belongs to the ZIP transporter (TC 2.A.5) family.</text>
</comment>
<comment type="subcellular location">
    <subcellularLocation>
        <location evidence="1">Cell membrane</location>
        <topology evidence="1">Multi-pass membrane protein</topology>
    </subcellularLocation>
</comment>
<sequence>MEQLSQSWSSVASDVMSDGVTSSVLASFGTGVGAVPILFTSQLSDRWQTLLLSMGSGVMLSAAAFSLLIPAVQLAGQSAGYGTGTGEIVAAVIIGVAIFYGLDRVLPQPELTQPGHGRHLWLFVLAIALHHFPEGLAVGLGAASTHDAGIAIGVAVQNLPEGLMVALALRQLGYGIGLSLLFATLSGWLEPLGGWLGVTLVDGGRAIAPMGMALAAGSMLFVVFHELLPELNLKTLKSSGSVGLLTGVVIMGMVEQFLG</sequence>
<evidence type="ECO:0000256" key="4">
    <source>
        <dbReference type="ARBA" id="ARBA00022692"/>
    </source>
</evidence>
<evidence type="ECO:0000256" key="6">
    <source>
        <dbReference type="ARBA" id="ARBA00022989"/>
    </source>
</evidence>
<dbReference type="EMBL" id="QZCE01000002">
    <property type="protein sequence ID" value="NEZ66877.1"/>
    <property type="molecule type" value="Genomic_DNA"/>
</dbReference>
<reference evidence="9 10" key="1">
    <citation type="journal article" date="2020" name="Microb. Ecol.">
        <title>Ecogenomics of the Marine Benthic Filamentous Cyanobacterium Adonisia.</title>
        <authorList>
            <person name="Walter J.M."/>
            <person name="Coutinho F.H."/>
            <person name="Leomil L."/>
            <person name="Hargreaves P.I."/>
            <person name="Campeao M.E."/>
            <person name="Vieira V.V."/>
            <person name="Silva B.S."/>
            <person name="Fistarol G.O."/>
            <person name="Salomon P.S."/>
            <person name="Sawabe T."/>
            <person name="Mino S."/>
            <person name="Hosokawa M."/>
            <person name="Miyashita H."/>
            <person name="Maruyama F."/>
            <person name="van Verk M.C."/>
            <person name="Dutilh B.E."/>
            <person name="Thompson C.C."/>
            <person name="Thompson F.L."/>
        </authorList>
    </citation>
    <scope>NUCLEOTIDE SEQUENCE [LARGE SCALE GENOMIC DNA]</scope>
    <source>
        <strain evidence="9 10">CCMR0082</strain>
    </source>
</reference>
<evidence type="ECO:0000256" key="5">
    <source>
        <dbReference type="ARBA" id="ARBA00022833"/>
    </source>
</evidence>
<accession>A0A6M0SEF0</accession>
<dbReference type="Pfam" id="PF02535">
    <property type="entry name" value="Zip"/>
    <property type="match status" value="1"/>
</dbReference>
<evidence type="ECO:0000256" key="8">
    <source>
        <dbReference type="SAM" id="Phobius"/>
    </source>
</evidence>
<feature type="transmembrane region" description="Helical" evidence="8">
    <location>
        <begin position="176"/>
        <end position="200"/>
    </location>
</feature>
<evidence type="ECO:0000256" key="2">
    <source>
        <dbReference type="ARBA" id="ARBA00006939"/>
    </source>
</evidence>
<comment type="caution">
    <text evidence="9">The sequence shown here is derived from an EMBL/GenBank/DDBJ whole genome shotgun (WGS) entry which is preliminary data.</text>
</comment>
<feature type="transmembrane region" description="Helical" evidence="8">
    <location>
        <begin position="78"/>
        <end position="100"/>
    </location>
</feature>
<name>A0A6M0SEF0_9CYAN</name>
<organism evidence="9 10">
    <name type="scientific">Adonisia turfae CCMR0082</name>
    <dbReference type="NCBI Taxonomy" id="2304604"/>
    <lineage>
        <taxon>Bacteria</taxon>
        <taxon>Bacillati</taxon>
        <taxon>Cyanobacteriota</taxon>
        <taxon>Adonisia</taxon>
        <taxon>Adonisia turfae</taxon>
    </lineage>
</organism>
<dbReference type="PANTHER" id="PTHR11040:SF211">
    <property type="entry name" value="ZINC TRANSPORTER ZIP11"/>
    <property type="match status" value="1"/>
</dbReference>
<feature type="transmembrane region" description="Helical" evidence="8">
    <location>
        <begin position="120"/>
        <end position="142"/>
    </location>
</feature>
<dbReference type="GO" id="GO:0005886">
    <property type="term" value="C:plasma membrane"/>
    <property type="evidence" value="ECO:0007669"/>
    <property type="project" value="UniProtKB-SubCell"/>
</dbReference>
<feature type="transmembrane region" description="Helical" evidence="8">
    <location>
        <begin position="20"/>
        <end position="39"/>
    </location>
</feature>
<evidence type="ECO:0000256" key="7">
    <source>
        <dbReference type="ARBA" id="ARBA00023136"/>
    </source>
</evidence>
<keyword evidence="5" id="KW-0862">Zinc</keyword>
<keyword evidence="6 8" id="KW-1133">Transmembrane helix</keyword>
<dbReference type="Proteomes" id="UP000473574">
    <property type="component" value="Unassembled WGS sequence"/>
</dbReference>
<feature type="transmembrane region" description="Helical" evidence="8">
    <location>
        <begin position="240"/>
        <end position="258"/>
    </location>
</feature>
<dbReference type="PANTHER" id="PTHR11040">
    <property type="entry name" value="ZINC/IRON TRANSPORTER"/>
    <property type="match status" value="1"/>
</dbReference>
<feature type="transmembrane region" description="Helical" evidence="8">
    <location>
        <begin position="206"/>
        <end position="228"/>
    </location>
</feature>
<proteinExistence type="inferred from homology"/>
<dbReference type="GO" id="GO:0005385">
    <property type="term" value="F:zinc ion transmembrane transporter activity"/>
    <property type="evidence" value="ECO:0007669"/>
    <property type="project" value="TreeGrafter"/>
</dbReference>
<dbReference type="RefSeq" id="WP_163669404.1">
    <property type="nucleotide sequence ID" value="NZ_QZCE01000002.1"/>
</dbReference>
<dbReference type="InterPro" id="IPR003689">
    <property type="entry name" value="ZIP"/>
</dbReference>
<dbReference type="AlphaFoldDB" id="A0A6M0SEF0"/>
<keyword evidence="7 8" id="KW-0472">Membrane</keyword>
<protein>
    <submittedName>
        <fullName evidence="9">ZIP family metal transporter</fullName>
    </submittedName>
</protein>
<evidence type="ECO:0000313" key="10">
    <source>
        <dbReference type="Proteomes" id="UP000473574"/>
    </source>
</evidence>